<dbReference type="OrthoDB" id="383876at2"/>
<proteinExistence type="predicted"/>
<dbReference type="AlphaFoldDB" id="A0A369BPB1"/>
<dbReference type="Proteomes" id="UP000253090">
    <property type="component" value="Unassembled WGS sequence"/>
</dbReference>
<accession>A0A369BPB1</accession>
<dbReference type="Gene3D" id="3.30.460.10">
    <property type="entry name" value="Beta Polymerase, domain 2"/>
    <property type="match status" value="1"/>
</dbReference>
<comment type="caution">
    <text evidence="1">The sequence shown here is derived from an EMBL/GenBank/DDBJ whole genome shotgun (WGS) entry which is preliminary data.</text>
</comment>
<reference evidence="1 2" key="1">
    <citation type="submission" date="2018-07" db="EMBL/GenBank/DDBJ databases">
        <title>Genomic Encyclopedia of Type Strains, Phase III (KMG-III): the genomes of soil and plant-associated and newly described type strains.</title>
        <authorList>
            <person name="Whitman W."/>
        </authorList>
    </citation>
    <scope>NUCLEOTIDE SEQUENCE [LARGE SCALE GENOMIC DNA]</scope>
    <source>
        <strain evidence="1 2">CECT 8333</strain>
    </source>
</reference>
<dbReference type="EMBL" id="QPJW01000001">
    <property type="protein sequence ID" value="RCX23452.1"/>
    <property type="molecule type" value="Genomic_DNA"/>
</dbReference>
<gene>
    <name evidence="1" type="ORF">DFP94_1011051</name>
</gene>
<dbReference type="SUPFAM" id="SSF81301">
    <property type="entry name" value="Nucleotidyltransferase"/>
    <property type="match status" value="1"/>
</dbReference>
<evidence type="ECO:0008006" key="3">
    <source>
        <dbReference type="Google" id="ProtNLM"/>
    </source>
</evidence>
<evidence type="ECO:0000313" key="2">
    <source>
        <dbReference type="Proteomes" id="UP000253090"/>
    </source>
</evidence>
<sequence>MNRPEQLLERLDSIGQSLSKHEHALLLLGVGSVGTELERLDSYSDLDFFVFTEQGYSTGFIENLDWLNSVCPLSYHFRNTEDGCKIMFDDGIYGEFAVFDENKMTEVPCNGGRIIWSKPGYKHAIPSLDQRVSVDRPVTADFALNEAITNIYVGLCRFARGEKLSAKTFIETYAMNQLLSVLHLYLKEQPSRIDSYNNDRRIEQRYPDFAMHFDPMLQGYDRVPQSAIAIFSYIERIFPVNEKMSREIKDLAIRLGATLS</sequence>
<dbReference type="InterPro" id="IPR043519">
    <property type="entry name" value="NT_sf"/>
</dbReference>
<evidence type="ECO:0000313" key="1">
    <source>
        <dbReference type="EMBL" id="RCX23452.1"/>
    </source>
</evidence>
<dbReference type="RefSeq" id="WP_114495330.1">
    <property type="nucleotide sequence ID" value="NZ_QPJW01000001.1"/>
</dbReference>
<organism evidence="1 2">
    <name type="scientific">Fontibacillus phaseoli</name>
    <dbReference type="NCBI Taxonomy" id="1416533"/>
    <lineage>
        <taxon>Bacteria</taxon>
        <taxon>Bacillati</taxon>
        <taxon>Bacillota</taxon>
        <taxon>Bacilli</taxon>
        <taxon>Bacillales</taxon>
        <taxon>Paenibacillaceae</taxon>
        <taxon>Fontibacillus</taxon>
    </lineage>
</organism>
<protein>
    <recommendedName>
        <fullName evidence="3">Streptomycin adenylyltransferase</fullName>
    </recommendedName>
</protein>
<keyword evidence="2" id="KW-1185">Reference proteome</keyword>
<name>A0A369BPB1_9BACL</name>